<name>A0A1H3PRL2_9BACI</name>
<proteinExistence type="predicted"/>
<feature type="transmembrane region" description="Helical" evidence="1">
    <location>
        <begin position="62"/>
        <end position="79"/>
    </location>
</feature>
<keyword evidence="1" id="KW-0472">Membrane</keyword>
<dbReference type="EMBL" id="FNPI01000005">
    <property type="protein sequence ID" value="SDZ03049.1"/>
    <property type="molecule type" value="Genomic_DNA"/>
</dbReference>
<accession>A0A1H3PRL2</accession>
<evidence type="ECO:0000256" key="1">
    <source>
        <dbReference type="SAM" id="Phobius"/>
    </source>
</evidence>
<dbReference type="STRING" id="1503961.SAMN05421736_105146"/>
<evidence type="ECO:0000313" key="3">
    <source>
        <dbReference type="Proteomes" id="UP000198935"/>
    </source>
</evidence>
<reference evidence="3" key="1">
    <citation type="submission" date="2016-10" db="EMBL/GenBank/DDBJ databases">
        <authorList>
            <person name="Varghese N."/>
            <person name="Submissions S."/>
        </authorList>
    </citation>
    <scope>NUCLEOTIDE SEQUENCE [LARGE SCALE GENOMIC DNA]</scope>
    <source>
        <strain evidence="3">SP</strain>
    </source>
</reference>
<gene>
    <name evidence="2" type="ORF">SAMN05421736_105146</name>
</gene>
<dbReference type="Proteomes" id="UP000198935">
    <property type="component" value="Unassembled WGS sequence"/>
</dbReference>
<protein>
    <submittedName>
        <fullName evidence="2">Uncharacterized protein</fullName>
    </submittedName>
</protein>
<feature type="transmembrane region" description="Helical" evidence="1">
    <location>
        <begin position="86"/>
        <end position="105"/>
    </location>
</feature>
<keyword evidence="1" id="KW-1133">Transmembrane helix</keyword>
<dbReference type="AlphaFoldDB" id="A0A1H3PRL2"/>
<organism evidence="2 3">
    <name type="scientific">Evansella caseinilytica</name>
    <dbReference type="NCBI Taxonomy" id="1503961"/>
    <lineage>
        <taxon>Bacteria</taxon>
        <taxon>Bacillati</taxon>
        <taxon>Bacillota</taxon>
        <taxon>Bacilli</taxon>
        <taxon>Bacillales</taxon>
        <taxon>Bacillaceae</taxon>
        <taxon>Evansella</taxon>
    </lineage>
</organism>
<evidence type="ECO:0000313" key="2">
    <source>
        <dbReference type="EMBL" id="SDZ03049.1"/>
    </source>
</evidence>
<sequence>MTLKSYRVPGTIPKKVNSLKKFLRYIGIGVFLGWSVALLVNFSIYQHTTYQETWVHPVVDGILFMAVMLALYFGMLTLYEKKQAGASVALAVLGVFSILLAVFYFL</sequence>
<keyword evidence="3" id="KW-1185">Reference proteome</keyword>
<keyword evidence="1" id="KW-0812">Transmembrane</keyword>
<feature type="transmembrane region" description="Helical" evidence="1">
    <location>
        <begin position="22"/>
        <end position="42"/>
    </location>
</feature>